<feature type="transmembrane region" description="Helical" evidence="1">
    <location>
        <begin position="14"/>
        <end position="35"/>
    </location>
</feature>
<sequence>MAGIIRDMLADPDIMFIVVAALGLTMLTGVVAMFLPDRFCGGWLSIMAVVQLGLGLALIWAAHASRDDPAGDISYALMTFLSAPLVIGGLSAAFMRLGIWIFSRRDRREWP</sequence>
<keyword evidence="1" id="KW-1133">Transmembrane helix</keyword>
<comment type="caution">
    <text evidence="2">The sequence shown here is derived from an EMBL/GenBank/DDBJ whole genome shotgun (WGS) entry which is preliminary data.</text>
</comment>
<keyword evidence="1" id="KW-0472">Membrane</keyword>
<dbReference type="RefSeq" id="WP_191308365.1">
    <property type="nucleotide sequence ID" value="NZ_BNCL01000003.1"/>
</dbReference>
<feature type="transmembrane region" description="Helical" evidence="1">
    <location>
        <begin position="42"/>
        <end position="63"/>
    </location>
</feature>
<protein>
    <submittedName>
        <fullName evidence="2">Uncharacterized protein</fullName>
    </submittedName>
</protein>
<evidence type="ECO:0000313" key="3">
    <source>
        <dbReference type="Proteomes" id="UP000644749"/>
    </source>
</evidence>
<dbReference type="Proteomes" id="UP000644749">
    <property type="component" value="Unassembled WGS sequence"/>
</dbReference>
<keyword evidence="1" id="KW-0812">Transmembrane</keyword>
<reference evidence="2 3" key="1">
    <citation type="submission" date="2021-01" db="EMBL/GenBank/DDBJ databases">
        <title>011410 draft genome.</title>
        <authorList>
            <person name="Lang L."/>
        </authorList>
    </citation>
    <scope>NUCLEOTIDE SEQUENCE [LARGE SCALE GENOMIC DNA]</scope>
    <source>
        <strain evidence="2 3">KCTC 42845</strain>
    </source>
</reference>
<name>A0ABS1S1X5_9RHOB</name>
<keyword evidence="3" id="KW-1185">Reference proteome</keyword>
<feature type="transmembrane region" description="Helical" evidence="1">
    <location>
        <begin position="75"/>
        <end position="102"/>
    </location>
</feature>
<accession>A0ABS1S1X5</accession>
<evidence type="ECO:0000313" key="2">
    <source>
        <dbReference type="EMBL" id="MBL3672698.1"/>
    </source>
</evidence>
<proteinExistence type="predicted"/>
<dbReference type="EMBL" id="JAESHT010000003">
    <property type="protein sequence ID" value="MBL3672698.1"/>
    <property type="molecule type" value="Genomic_DNA"/>
</dbReference>
<evidence type="ECO:0000256" key="1">
    <source>
        <dbReference type="SAM" id="Phobius"/>
    </source>
</evidence>
<gene>
    <name evidence="2" type="ORF">JL111_04290</name>
</gene>
<organism evidence="2 3">
    <name type="scientific">Paracoccus aerius</name>
    <dbReference type="NCBI Taxonomy" id="1915382"/>
    <lineage>
        <taxon>Bacteria</taxon>
        <taxon>Pseudomonadati</taxon>
        <taxon>Pseudomonadota</taxon>
        <taxon>Alphaproteobacteria</taxon>
        <taxon>Rhodobacterales</taxon>
        <taxon>Paracoccaceae</taxon>
        <taxon>Paracoccus</taxon>
    </lineage>
</organism>